<feature type="transmembrane region" description="Helical" evidence="9">
    <location>
        <begin position="325"/>
        <end position="348"/>
    </location>
</feature>
<dbReference type="Proteomes" id="UP000469734">
    <property type="component" value="Unassembled WGS sequence"/>
</dbReference>
<dbReference type="InterPro" id="IPR020846">
    <property type="entry name" value="MFS_dom"/>
</dbReference>
<dbReference type="Gene3D" id="1.20.1250.20">
    <property type="entry name" value="MFS general substrate transporter like domains"/>
    <property type="match status" value="2"/>
</dbReference>
<organism evidence="11 12">
    <name type="scientific">Duganella margarita</name>
    <dbReference type="NCBI Taxonomy" id="2692170"/>
    <lineage>
        <taxon>Bacteria</taxon>
        <taxon>Pseudomonadati</taxon>
        <taxon>Pseudomonadota</taxon>
        <taxon>Betaproteobacteria</taxon>
        <taxon>Burkholderiales</taxon>
        <taxon>Oxalobacteraceae</taxon>
        <taxon>Telluria group</taxon>
        <taxon>Duganella</taxon>
    </lineage>
</organism>
<name>A0A7X4GWL2_9BURK</name>
<dbReference type="PANTHER" id="PTHR43528">
    <property type="entry name" value="ALPHA-KETOGLUTARATE PERMEASE"/>
    <property type="match status" value="1"/>
</dbReference>
<evidence type="ECO:0000259" key="10">
    <source>
        <dbReference type="PROSITE" id="PS50850"/>
    </source>
</evidence>
<keyword evidence="6" id="KW-0769">Symport</keyword>
<feature type="transmembrane region" description="Helical" evidence="9">
    <location>
        <begin position="158"/>
        <end position="176"/>
    </location>
</feature>
<feature type="transmembrane region" description="Helical" evidence="9">
    <location>
        <begin position="391"/>
        <end position="409"/>
    </location>
</feature>
<feature type="domain" description="Major facilitator superfamily (MFS) profile" evidence="10">
    <location>
        <begin position="10"/>
        <end position="416"/>
    </location>
</feature>
<sequence length="427" mass="44423">MAATRPGTAIVLAAVICNGLEFFDFVAYAFFAQTIGKVFFPGAGSALALLLAVGVFGVGFIARPLGSIVIGRYADRAGRRPALLLSAVLMTLSTVALMLTPGYASIGLYAPLLITLCRLVQGFALGGETGPATAFLLESAPPHQRATYVALQMGSQGIATALAGGLGMGLALSLSAAQMQDWGWRVPFAISTLLIPVALYLRFQMPETLPSQAGAASAATHHAGRLLWRSQHVVLGILVIAGGTVSTYIGSYMTTYGATVLHLPPADALQTAIATGLTMLAGALLGGHLADRYGRWPLMFWPRLATALVCLPMFSWLIAHPHAMALQLISATLALLTALTAGAVLTTICELFPATQRAAALALIYSVGVSLFGGSAQFVVTWLIALTGDPMAPAWCIAATSIAALVATWRLPETGRSQLTTSANSTR</sequence>
<dbReference type="InterPro" id="IPR011701">
    <property type="entry name" value="MFS"/>
</dbReference>
<keyword evidence="4" id="KW-1003">Cell membrane</keyword>
<dbReference type="GO" id="GO:0015293">
    <property type="term" value="F:symporter activity"/>
    <property type="evidence" value="ECO:0007669"/>
    <property type="project" value="UniProtKB-KW"/>
</dbReference>
<evidence type="ECO:0000313" key="12">
    <source>
        <dbReference type="Proteomes" id="UP000469734"/>
    </source>
</evidence>
<feature type="transmembrane region" description="Helical" evidence="9">
    <location>
        <begin position="300"/>
        <end position="319"/>
    </location>
</feature>
<accession>A0A7X4GWL2</accession>
<keyword evidence="8 9" id="KW-0472">Membrane</keyword>
<feature type="transmembrane region" description="Helical" evidence="9">
    <location>
        <begin position="360"/>
        <end position="385"/>
    </location>
</feature>
<comment type="subcellular location">
    <subcellularLocation>
        <location evidence="1">Cell membrane</location>
        <topology evidence="1">Multi-pass membrane protein</topology>
    </subcellularLocation>
</comment>
<comment type="caution">
    <text evidence="11">The sequence shown here is derived from an EMBL/GenBank/DDBJ whole genome shotgun (WGS) entry which is preliminary data.</text>
</comment>
<keyword evidence="7 9" id="KW-1133">Transmembrane helix</keyword>
<dbReference type="RefSeq" id="WP_161048745.1">
    <property type="nucleotide sequence ID" value="NZ_WWCR01000001.1"/>
</dbReference>
<proteinExistence type="inferred from homology"/>
<dbReference type="Pfam" id="PF07690">
    <property type="entry name" value="MFS_1"/>
    <property type="match status" value="1"/>
</dbReference>
<dbReference type="GO" id="GO:0005886">
    <property type="term" value="C:plasma membrane"/>
    <property type="evidence" value="ECO:0007669"/>
    <property type="project" value="UniProtKB-SubCell"/>
</dbReference>
<evidence type="ECO:0000256" key="1">
    <source>
        <dbReference type="ARBA" id="ARBA00004651"/>
    </source>
</evidence>
<dbReference type="InterPro" id="IPR051084">
    <property type="entry name" value="H+-coupled_symporters"/>
</dbReference>
<evidence type="ECO:0000313" key="11">
    <source>
        <dbReference type="EMBL" id="MYM70908.1"/>
    </source>
</evidence>
<evidence type="ECO:0000256" key="2">
    <source>
        <dbReference type="ARBA" id="ARBA00008240"/>
    </source>
</evidence>
<evidence type="ECO:0000256" key="7">
    <source>
        <dbReference type="ARBA" id="ARBA00022989"/>
    </source>
</evidence>
<evidence type="ECO:0000256" key="9">
    <source>
        <dbReference type="SAM" id="Phobius"/>
    </source>
</evidence>
<feature type="transmembrane region" description="Helical" evidence="9">
    <location>
        <begin position="7"/>
        <end position="32"/>
    </location>
</feature>
<dbReference type="EMBL" id="WWCR01000001">
    <property type="protein sequence ID" value="MYM70908.1"/>
    <property type="molecule type" value="Genomic_DNA"/>
</dbReference>
<dbReference type="InterPro" id="IPR036259">
    <property type="entry name" value="MFS_trans_sf"/>
</dbReference>
<dbReference type="SUPFAM" id="SSF103473">
    <property type="entry name" value="MFS general substrate transporter"/>
    <property type="match status" value="1"/>
</dbReference>
<evidence type="ECO:0000256" key="4">
    <source>
        <dbReference type="ARBA" id="ARBA00022475"/>
    </source>
</evidence>
<dbReference type="PANTHER" id="PTHR43528:SF3">
    <property type="entry name" value="CITRATE-PROTON SYMPORTER"/>
    <property type="match status" value="1"/>
</dbReference>
<dbReference type="PROSITE" id="PS00217">
    <property type="entry name" value="SUGAR_TRANSPORT_2"/>
    <property type="match status" value="1"/>
</dbReference>
<dbReference type="AlphaFoldDB" id="A0A7X4GWL2"/>
<reference evidence="11 12" key="1">
    <citation type="submission" date="2019-12" db="EMBL/GenBank/DDBJ databases">
        <title>Novel species isolated from a subtropical stream in China.</title>
        <authorList>
            <person name="Lu H."/>
        </authorList>
    </citation>
    <scope>NUCLEOTIDE SEQUENCE [LARGE SCALE GENOMIC DNA]</scope>
    <source>
        <strain evidence="11 12">FT134W</strain>
    </source>
</reference>
<feature type="transmembrane region" description="Helical" evidence="9">
    <location>
        <begin position="38"/>
        <end position="62"/>
    </location>
</feature>
<evidence type="ECO:0000256" key="3">
    <source>
        <dbReference type="ARBA" id="ARBA00022448"/>
    </source>
</evidence>
<dbReference type="PROSITE" id="PS50850">
    <property type="entry name" value="MFS"/>
    <property type="match status" value="1"/>
</dbReference>
<protein>
    <submittedName>
        <fullName evidence="11">MFS transporter</fullName>
    </submittedName>
</protein>
<keyword evidence="5 9" id="KW-0812">Transmembrane</keyword>
<feature type="transmembrane region" description="Helical" evidence="9">
    <location>
        <begin position="83"/>
        <end position="106"/>
    </location>
</feature>
<dbReference type="InterPro" id="IPR005829">
    <property type="entry name" value="Sugar_transporter_CS"/>
</dbReference>
<comment type="similarity">
    <text evidence="2">Belongs to the major facilitator superfamily. Metabolite:H+ Symporter (MHS) family (TC 2.A.1.6) family.</text>
</comment>
<evidence type="ECO:0000256" key="8">
    <source>
        <dbReference type="ARBA" id="ARBA00023136"/>
    </source>
</evidence>
<gene>
    <name evidence="11" type="ORF">GTP56_01685</name>
</gene>
<keyword evidence="3" id="KW-0813">Transport</keyword>
<evidence type="ECO:0000256" key="5">
    <source>
        <dbReference type="ARBA" id="ARBA00022692"/>
    </source>
</evidence>
<feature type="transmembrane region" description="Helical" evidence="9">
    <location>
        <begin position="233"/>
        <end position="256"/>
    </location>
</feature>
<dbReference type="PROSITE" id="PS00216">
    <property type="entry name" value="SUGAR_TRANSPORT_1"/>
    <property type="match status" value="1"/>
</dbReference>
<feature type="transmembrane region" description="Helical" evidence="9">
    <location>
        <begin position="268"/>
        <end position="288"/>
    </location>
</feature>
<evidence type="ECO:0000256" key="6">
    <source>
        <dbReference type="ARBA" id="ARBA00022847"/>
    </source>
</evidence>